<evidence type="ECO:0000256" key="3">
    <source>
        <dbReference type="ARBA" id="ARBA00015134"/>
    </source>
</evidence>
<dbReference type="AlphaFoldDB" id="A0A5J5D1X8"/>
<protein>
    <recommendedName>
        <fullName evidence="3">Ashwin</fullName>
    </recommendedName>
</protein>
<feature type="region of interest" description="Disordered" evidence="5">
    <location>
        <begin position="84"/>
        <end position="119"/>
    </location>
</feature>
<dbReference type="PANTHER" id="PTHR28359">
    <property type="entry name" value="ASHWIN"/>
    <property type="match status" value="1"/>
</dbReference>
<comment type="subcellular location">
    <subcellularLocation>
        <location evidence="1">Nucleus</location>
    </subcellularLocation>
</comment>
<keyword evidence="4" id="KW-0539">Nucleus</keyword>
<evidence type="ECO:0000256" key="1">
    <source>
        <dbReference type="ARBA" id="ARBA00004123"/>
    </source>
</evidence>
<sequence>MATSTGQDGKIVCTADVDLLLHPELLSQEFMQLILSGKHVSTRDCETRDQLTELYLRHVIPRPQRTSSNDHNRKRPLVVFDGRASHSGPLKVKKPEGTTVSAGIPDRLKPPPAASLSNPIRRLSGITSSSSIHCSTDTANLQREANSSTELDVLAALWAQDIITFSEEATANQGHRALLTVEAVVVPLALLKGNGDQYIDKNVITTDGGGAGGTLLGIKIAEAVETIGKVISRGKPLARQLLLAAGAQEAVLMPGLVTVVYTLHGKLLLIAGHTEVVVVLGDEALGANGLLASLAGGKRENMRRWVGRQTGGCQSTVSSCVPENGRHGEYTFSPQPYPPSCQVQYPGLVVTDNLMHIVIPPPLWLWIEASNSTGQGIKVQLSGHCKAIVLLKPGAYFCCKYSHVERSSKADPIITTTGKRVRVSPPEFVPFPLALSCTSPGVGDVTTGTGDQANRRQHGLTTGDQMFAGEDAVVVDFIGMSRMTAVSIGMSNGMADSLTRLPIKEDGLDFGAGFTSCCLVSRVVKETEIGIMGEGK</sequence>
<name>A0A5J5D1X8_9PERO</name>
<evidence type="ECO:0000256" key="2">
    <source>
        <dbReference type="ARBA" id="ARBA00007855"/>
    </source>
</evidence>
<evidence type="ECO:0000313" key="6">
    <source>
        <dbReference type="EMBL" id="KAA8587987.1"/>
    </source>
</evidence>
<proteinExistence type="inferred from homology"/>
<accession>A0A5J5D1X8</accession>
<dbReference type="GO" id="GO:0072669">
    <property type="term" value="C:tRNA-splicing ligase complex"/>
    <property type="evidence" value="ECO:0007669"/>
    <property type="project" value="InterPro"/>
</dbReference>
<dbReference type="InterPro" id="IPR024887">
    <property type="entry name" value="Ashwin"/>
</dbReference>
<dbReference type="Proteomes" id="UP000327493">
    <property type="component" value="Chromosome 11"/>
</dbReference>
<gene>
    <name evidence="6" type="ORF">FQN60_001181</name>
</gene>
<dbReference type="Pfam" id="PF15323">
    <property type="entry name" value="Ashwin"/>
    <property type="match status" value="2"/>
</dbReference>
<keyword evidence="7" id="KW-1185">Reference proteome</keyword>
<evidence type="ECO:0000256" key="4">
    <source>
        <dbReference type="ARBA" id="ARBA00023242"/>
    </source>
</evidence>
<dbReference type="GO" id="GO:0005634">
    <property type="term" value="C:nucleus"/>
    <property type="evidence" value="ECO:0007669"/>
    <property type="project" value="UniProtKB-SubCell"/>
</dbReference>
<evidence type="ECO:0000256" key="5">
    <source>
        <dbReference type="SAM" id="MobiDB-lite"/>
    </source>
</evidence>
<dbReference type="EMBL" id="VOFY01000011">
    <property type="protein sequence ID" value="KAA8587987.1"/>
    <property type="molecule type" value="Genomic_DNA"/>
</dbReference>
<comment type="similarity">
    <text evidence="2">Belongs to the ashwin family.</text>
</comment>
<comment type="caution">
    <text evidence="6">The sequence shown here is derived from an EMBL/GenBank/DDBJ whole genome shotgun (WGS) entry which is preliminary data.</text>
</comment>
<reference evidence="6 7" key="1">
    <citation type="submission" date="2019-08" db="EMBL/GenBank/DDBJ databases">
        <title>A chromosome-level genome assembly, high-density linkage maps, and genome scans reveal the genomic architecture of hybrid incompatibilities underlying speciation via character displacement in darters (Percidae: Etheostominae).</title>
        <authorList>
            <person name="Moran R.L."/>
            <person name="Catchen J.M."/>
            <person name="Fuller R.C."/>
        </authorList>
    </citation>
    <scope>NUCLEOTIDE SEQUENCE [LARGE SCALE GENOMIC DNA]</scope>
    <source>
        <strain evidence="6">EspeVRDwgs_2016</strain>
        <tissue evidence="6">Muscle</tissue>
    </source>
</reference>
<dbReference type="GO" id="GO:0048598">
    <property type="term" value="P:embryonic morphogenesis"/>
    <property type="evidence" value="ECO:0007669"/>
    <property type="project" value="InterPro"/>
</dbReference>
<organism evidence="6 7">
    <name type="scientific">Etheostoma spectabile</name>
    <name type="common">orangethroat darter</name>
    <dbReference type="NCBI Taxonomy" id="54343"/>
    <lineage>
        <taxon>Eukaryota</taxon>
        <taxon>Metazoa</taxon>
        <taxon>Chordata</taxon>
        <taxon>Craniata</taxon>
        <taxon>Vertebrata</taxon>
        <taxon>Euteleostomi</taxon>
        <taxon>Actinopterygii</taxon>
        <taxon>Neopterygii</taxon>
        <taxon>Teleostei</taxon>
        <taxon>Neoteleostei</taxon>
        <taxon>Acanthomorphata</taxon>
        <taxon>Eupercaria</taxon>
        <taxon>Perciformes</taxon>
        <taxon>Percoidei</taxon>
        <taxon>Percidae</taxon>
        <taxon>Etheostomatinae</taxon>
        <taxon>Etheostoma</taxon>
    </lineage>
</organism>
<dbReference type="PANTHER" id="PTHR28359:SF1">
    <property type="entry name" value="ASHWIN"/>
    <property type="match status" value="1"/>
</dbReference>
<evidence type="ECO:0000313" key="7">
    <source>
        <dbReference type="Proteomes" id="UP000327493"/>
    </source>
</evidence>